<dbReference type="Gene3D" id="3.40.630.30">
    <property type="match status" value="1"/>
</dbReference>
<sequence>MAGVLRAMTPADVPAVLAVQEPGAVLGLAEVFPQDEHPFPREAIAERGLREIELDGTECFVVLHHEAVAGFAATRDDEFLHFGVAPEHWGDGLARAAHDAVLDSMRASGVERARLRVFTGNVRGRCFYEKLGWTPTGERSRSSFPPRPELLTYELSLSSAGG</sequence>
<dbReference type="InterPro" id="IPR000182">
    <property type="entry name" value="GNAT_dom"/>
</dbReference>
<dbReference type="Pfam" id="PF00583">
    <property type="entry name" value="Acetyltransf_1"/>
    <property type="match status" value="1"/>
</dbReference>
<dbReference type="PROSITE" id="PS51186">
    <property type="entry name" value="GNAT"/>
    <property type="match status" value="1"/>
</dbReference>
<feature type="domain" description="N-acetyltransferase" evidence="1">
    <location>
        <begin position="3"/>
        <end position="158"/>
    </location>
</feature>
<evidence type="ECO:0000259" key="1">
    <source>
        <dbReference type="PROSITE" id="PS51186"/>
    </source>
</evidence>
<dbReference type="RefSeq" id="WP_229674869.1">
    <property type="nucleotide sequence ID" value="NZ_BMNZ01000002.1"/>
</dbReference>
<gene>
    <name evidence="2" type="ORF">GCM10009721_12980</name>
</gene>
<evidence type="ECO:0000313" key="3">
    <source>
        <dbReference type="Proteomes" id="UP000623461"/>
    </source>
</evidence>
<dbReference type="InterPro" id="IPR016181">
    <property type="entry name" value="Acyl_CoA_acyltransferase"/>
</dbReference>
<name>A0ABQ2HT41_9MICO</name>
<reference evidence="3" key="1">
    <citation type="journal article" date="2019" name="Int. J. Syst. Evol. Microbiol.">
        <title>The Global Catalogue of Microorganisms (GCM) 10K type strain sequencing project: providing services to taxonomists for standard genome sequencing and annotation.</title>
        <authorList>
            <consortium name="The Broad Institute Genomics Platform"/>
            <consortium name="The Broad Institute Genome Sequencing Center for Infectious Disease"/>
            <person name="Wu L."/>
            <person name="Ma J."/>
        </authorList>
    </citation>
    <scope>NUCLEOTIDE SEQUENCE [LARGE SCALE GENOMIC DNA]</scope>
    <source>
        <strain evidence="3">JCM 1365</strain>
    </source>
</reference>
<accession>A0ABQ2HT41</accession>
<comment type="caution">
    <text evidence="2">The sequence shown here is derived from an EMBL/GenBank/DDBJ whole genome shotgun (WGS) entry which is preliminary data.</text>
</comment>
<protein>
    <recommendedName>
        <fullName evidence="1">N-acetyltransferase domain-containing protein</fullName>
    </recommendedName>
</protein>
<proteinExistence type="predicted"/>
<dbReference type="SUPFAM" id="SSF55729">
    <property type="entry name" value="Acyl-CoA N-acyltransferases (Nat)"/>
    <property type="match status" value="1"/>
</dbReference>
<keyword evidence="3" id="KW-1185">Reference proteome</keyword>
<evidence type="ECO:0000313" key="2">
    <source>
        <dbReference type="EMBL" id="GGM89193.1"/>
    </source>
</evidence>
<dbReference type="CDD" id="cd04301">
    <property type="entry name" value="NAT_SF"/>
    <property type="match status" value="1"/>
</dbReference>
<dbReference type="Proteomes" id="UP000623461">
    <property type="component" value="Unassembled WGS sequence"/>
</dbReference>
<dbReference type="EMBL" id="BMNZ01000002">
    <property type="protein sequence ID" value="GGM89193.1"/>
    <property type="molecule type" value="Genomic_DNA"/>
</dbReference>
<organism evidence="2 3">
    <name type="scientific">Terrabacter tumescens</name>
    <dbReference type="NCBI Taxonomy" id="60443"/>
    <lineage>
        <taxon>Bacteria</taxon>
        <taxon>Bacillati</taxon>
        <taxon>Actinomycetota</taxon>
        <taxon>Actinomycetes</taxon>
        <taxon>Micrococcales</taxon>
        <taxon>Intrasporangiaceae</taxon>
        <taxon>Terrabacter</taxon>
    </lineage>
</organism>